<dbReference type="EMBL" id="JAHTGR010000002">
    <property type="protein sequence ID" value="MBV6320168.1"/>
    <property type="molecule type" value="Genomic_DNA"/>
</dbReference>
<dbReference type="FunFam" id="3.30.70.270:FF:000001">
    <property type="entry name" value="Diguanylate cyclase domain protein"/>
    <property type="match status" value="1"/>
</dbReference>
<dbReference type="PROSITE" id="PS50042">
    <property type="entry name" value="CNMP_BINDING_3"/>
    <property type="match status" value="1"/>
</dbReference>
<dbReference type="Proteomes" id="UP001162889">
    <property type="component" value="Unassembled WGS sequence"/>
</dbReference>
<gene>
    <name evidence="4" type="ORF">KVP70_04410</name>
    <name evidence="5" type="ORF">L1274_004275</name>
</gene>
<reference evidence="5" key="2">
    <citation type="submission" date="2022-03" db="EMBL/GenBank/DDBJ databases">
        <title>Genome Encyclopedia of Bacteria and Archaea VI: Functional Genomics of Type Strains.</title>
        <authorList>
            <person name="Whitman W."/>
        </authorList>
    </citation>
    <scope>NUCLEOTIDE SEQUENCE</scope>
    <source>
        <strain evidence="5">HSC-15S17</strain>
    </source>
</reference>
<dbReference type="PANTHER" id="PTHR45138:SF24">
    <property type="entry name" value="DIGUANYLATE CYCLASE DGCC-RELATED"/>
    <property type="match status" value="1"/>
</dbReference>
<dbReference type="InterPro" id="IPR050469">
    <property type="entry name" value="Diguanylate_Cyclase"/>
</dbReference>
<dbReference type="CDD" id="cd00038">
    <property type="entry name" value="CAP_ED"/>
    <property type="match status" value="1"/>
</dbReference>
<keyword evidence="7" id="KW-1185">Reference proteome</keyword>
<proteinExistence type="predicted"/>
<dbReference type="Pfam" id="PF00990">
    <property type="entry name" value="GGDEF"/>
    <property type="match status" value="1"/>
</dbReference>
<dbReference type="GO" id="GO:1902201">
    <property type="term" value="P:negative regulation of bacterial-type flagellum-dependent cell motility"/>
    <property type="evidence" value="ECO:0007669"/>
    <property type="project" value="TreeGrafter"/>
</dbReference>
<dbReference type="Proteomes" id="UP001155901">
    <property type="component" value="Unassembled WGS sequence"/>
</dbReference>
<sequence length="331" mass="35991">MKQISTFGASRYQISDLQLLRNADDDTAIAKLLAPCPVMQLEAGQAVTDSSRARLYIVLSGALSVATDTRTGMADGTVSKILPGESVGEQSVLDEEANLSSITALEQSEVLVIEADIVWKLIDESNVLARNLLRLLSFRIRAANAQLRRRQKLGEFYRQLSMIDGLTGLYNRAWLNDLLPTMIATAQGSHAPLALIMIDLDHFKRFNDSHGHLAGDQALRTAAHVLSSALRPTDFAVRYGGEEMMVLLPDTSDKVAVAVAERLCERMQQAVVLADMRVALPQITASFGVATLQPGQDDHALIAAADGALYRAKDQGRNRVVHHQATGLVQP</sequence>
<name>A0AA41HAF9_9BURK</name>
<comment type="caution">
    <text evidence="4">The sequence shown here is derived from an EMBL/GenBank/DDBJ whole genome shotgun (WGS) entry which is preliminary data.</text>
</comment>
<dbReference type="GO" id="GO:0043709">
    <property type="term" value="P:cell adhesion involved in single-species biofilm formation"/>
    <property type="evidence" value="ECO:0007669"/>
    <property type="project" value="TreeGrafter"/>
</dbReference>
<evidence type="ECO:0000313" key="6">
    <source>
        <dbReference type="Proteomes" id="UP001155901"/>
    </source>
</evidence>
<dbReference type="EMBL" id="JALJZU010000008">
    <property type="protein sequence ID" value="MCP2010535.1"/>
    <property type="molecule type" value="Genomic_DNA"/>
</dbReference>
<evidence type="ECO:0000313" key="4">
    <source>
        <dbReference type="EMBL" id="MBV6320168.1"/>
    </source>
</evidence>
<evidence type="ECO:0000313" key="7">
    <source>
        <dbReference type="Proteomes" id="UP001162889"/>
    </source>
</evidence>
<dbReference type="EC" id="2.7.7.65" evidence="1"/>
<evidence type="ECO:0000259" key="2">
    <source>
        <dbReference type="PROSITE" id="PS50042"/>
    </source>
</evidence>
<dbReference type="GO" id="GO:0052621">
    <property type="term" value="F:diguanylate cyclase activity"/>
    <property type="evidence" value="ECO:0007669"/>
    <property type="project" value="UniProtKB-EC"/>
</dbReference>
<dbReference type="Pfam" id="PF00027">
    <property type="entry name" value="cNMP_binding"/>
    <property type="match status" value="1"/>
</dbReference>
<dbReference type="InterPro" id="IPR000160">
    <property type="entry name" value="GGDEF_dom"/>
</dbReference>
<dbReference type="NCBIfam" id="TIGR00254">
    <property type="entry name" value="GGDEF"/>
    <property type="match status" value="1"/>
</dbReference>
<protein>
    <recommendedName>
        <fullName evidence="1">diguanylate cyclase</fullName>
        <ecNumber evidence="1">2.7.7.65</ecNumber>
    </recommendedName>
</protein>
<evidence type="ECO:0000313" key="5">
    <source>
        <dbReference type="EMBL" id="MCP2010535.1"/>
    </source>
</evidence>
<dbReference type="InterPro" id="IPR000595">
    <property type="entry name" value="cNMP-bd_dom"/>
</dbReference>
<dbReference type="PANTHER" id="PTHR45138">
    <property type="entry name" value="REGULATORY COMPONENTS OF SENSORY TRANSDUCTION SYSTEM"/>
    <property type="match status" value="1"/>
</dbReference>
<organism evidence="4 6">
    <name type="scientific">Duganella violaceipulchra</name>
    <dbReference type="NCBI Taxonomy" id="2849652"/>
    <lineage>
        <taxon>Bacteria</taxon>
        <taxon>Pseudomonadati</taxon>
        <taxon>Pseudomonadota</taxon>
        <taxon>Betaproteobacteria</taxon>
        <taxon>Burkholderiales</taxon>
        <taxon>Oxalobacteraceae</taxon>
        <taxon>Telluria group</taxon>
        <taxon>Duganella</taxon>
    </lineage>
</organism>
<dbReference type="RefSeq" id="WP_217940870.1">
    <property type="nucleotide sequence ID" value="NZ_JAHTGR010000002.1"/>
</dbReference>
<feature type="domain" description="GGDEF" evidence="3">
    <location>
        <begin position="191"/>
        <end position="325"/>
    </location>
</feature>
<dbReference type="PROSITE" id="PS50887">
    <property type="entry name" value="GGDEF"/>
    <property type="match status" value="1"/>
</dbReference>
<reference evidence="4" key="1">
    <citation type="submission" date="2021-07" db="EMBL/GenBank/DDBJ databases">
        <title>Characterization of violacein-producing bacteria and related species.</title>
        <authorList>
            <person name="Wilson H.S."/>
            <person name="De Leon M.E."/>
        </authorList>
    </citation>
    <scope>NUCLEOTIDE SEQUENCE</scope>
    <source>
        <strain evidence="4">HSC-15S17</strain>
    </source>
</reference>
<dbReference type="CDD" id="cd01949">
    <property type="entry name" value="GGDEF"/>
    <property type="match status" value="1"/>
</dbReference>
<evidence type="ECO:0000259" key="3">
    <source>
        <dbReference type="PROSITE" id="PS50887"/>
    </source>
</evidence>
<evidence type="ECO:0000256" key="1">
    <source>
        <dbReference type="ARBA" id="ARBA00012528"/>
    </source>
</evidence>
<dbReference type="GO" id="GO:0005886">
    <property type="term" value="C:plasma membrane"/>
    <property type="evidence" value="ECO:0007669"/>
    <property type="project" value="TreeGrafter"/>
</dbReference>
<accession>A0AA41HAF9</accession>
<dbReference type="AlphaFoldDB" id="A0AA41HAF9"/>
<feature type="domain" description="Cyclic nucleotide-binding" evidence="2">
    <location>
        <begin position="55"/>
        <end position="139"/>
    </location>
</feature>
<dbReference type="SMART" id="SM00267">
    <property type="entry name" value="GGDEF"/>
    <property type="match status" value="1"/>
</dbReference>